<accession>A0A8J3R398</accession>
<evidence type="ECO:0000313" key="3">
    <source>
        <dbReference type="Proteomes" id="UP000642748"/>
    </source>
</evidence>
<dbReference type="EMBL" id="BONZ01000142">
    <property type="protein sequence ID" value="GIH21588.1"/>
    <property type="molecule type" value="Genomic_DNA"/>
</dbReference>
<reference evidence="2" key="1">
    <citation type="submission" date="2021-01" db="EMBL/GenBank/DDBJ databases">
        <title>Whole genome shotgun sequence of Rugosimonospora africana NBRC 104875.</title>
        <authorList>
            <person name="Komaki H."/>
            <person name="Tamura T."/>
        </authorList>
    </citation>
    <scope>NUCLEOTIDE SEQUENCE</scope>
    <source>
        <strain evidence="2">NBRC 104875</strain>
    </source>
</reference>
<protein>
    <submittedName>
        <fullName evidence="2">Uncharacterized protein</fullName>
    </submittedName>
</protein>
<feature type="region of interest" description="Disordered" evidence="1">
    <location>
        <begin position="17"/>
        <end position="43"/>
    </location>
</feature>
<sequence>MSATHWFSKGLRVVAAEEPDINQQQQSVQPGRPATGPRPVDHCDCPVKIDEEIVGSDVGVHKPVPSQGAHGPVREDAQLVEVPGDPRIQTWRRIGRDASPSAEVVSEGLRGSRQVRQRSGDCRMGHFGECGKDPGQFIRTPRGGRGAPVNVLQHQGSTRCSLTPHTCLLSTATSGTSRYCSPRSSGLPTGGVATTP</sequence>
<evidence type="ECO:0000256" key="1">
    <source>
        <dbReference type="SAM" id="MobiDB-lite"/>
    </source>
</evidence>
<dbReference type="Proteomes" id="UP000642748">
    <property type="component" value="Unassembled WGS sequence"/>
</dbReference>
<feature type="region of interest" description="Disordered" evidence="1">
    <location>
        <begin position="173"/>
        <end position="196"/>
    </location>
</feature>
<keyword evidence="3" id="KW-1185">Reference proteome</keyword>
<organism evidence="2 3">
    <name type="scientific">Rugosimonospora africana</name>
    <dbReference type="NCBI Taxonomy" id="556532"/>
    <lineage>
        <taxon>Bacteria</taxon>
        <taxon>Bacillati</taxon>
        <taxon>Actinomycetota</taxon>
        <taxon>Actinomycetes</taxon>
        <taxon>Micromonosporales</taxon>
        <taxon>Micromonosporaceae</taxon>
        <taxon>Rugosimonospora</taxon>
    </lineage>
</organism>
<proteinExistence type="predicted"/>
<dbReference type="AlphaFoldDB" id="A0A8J3R398"/>
<gene>
    <name evidence="2" type="ORF">Raf01_97600</name>
</gene>
<evidence type="ECO:0000313" key="2">
    <source>
        <dbReference type="EMBL" id="GIH21588.1"/>
    </source>
</evidence>
<comment type="caution">
    <text evidence="2">The sequence shown here is derived from an EMBL/GenBank/DDBJ whole genome shotgun (WGS) entry which is preliminary data.</text>
</comment>
<name>A0A8J3R398_9ACTN</name>